<organism evidence="1">
    <name type="scientific">Bactrocera dorsalis</name>
    <name type="common">Oriental fruit fly</name>
    <name type="synonym">Dacus dorsalis</name>
    <dbReference type="NCBI Taxonomy" id="27457"/>
    <lineage>
        <taxon>Eukaryota</taxon>
        <taxon>Metazoa</taxon>
        <taxon>Ecdysozoa</taxon>
        <taxon>Arthropoda</taxon>
        <taxon>Hexapoda</taxon>
        <taxon>Insecta</taxon>
        <taxon>Pterygota</taxon>
        <taxon>Neoptera</taxon>
        <taxon>Endopterygota</taxon>
        <taxon>Diptera</taxon>
        <taxon>Brachycera</taxon>
        <taxon>Muscomorpha</taxon>
        <taxon>Tephritoidea</taxon>
        <taxon>Tephritidae</taxon>
        <taxon>Bactrocera</taxon>
        <taxon>Bactrocera</taxon>
    </lineage>
</organism>
<accession>A0A034UYS5</accession>
<protein>
    <submittedName>
        <fullName evidence="1">Uncharacterized protein</fullName>
    </submittedName>
</protein>
<evidence type="ECO:0000313" key="1">
    <source>
        <dbReference type="EMBL" id="JAC35424.1"/>
    </source>
</evidence>
<name>A0A034UYS5_BACDO</name>
<dbReference type="AlphaFoldDB" id="A0A034UYS5"/>
<dbReference type="EMBL" id="GAKP01023534">
    <property type="protein sequence ID" value="JAC35424.1"/>
    <property type="molecule type" value="Transcribed_RNA"/>
</dbReference>
<feature type="non-terminal residue" evidence="1">
    <location>
        <position position="1"/>
    </location>
</feature>
<sequence>LKKIAKFNQFPMPKKRKQINFQLQKSNCHKSIVKSLNLRNRQFGGIFYSLIKHTHEYIQQTQQHRWSQHDGTVSSLGHKLPSVNKQSSNAVCQCVRVPVSAPQSKSIVQTTEQQQQR</sequence>
<reference evidence="1" key="1">
    <citation type="journal article" date="2014" name="BMC Genomics">
        <title>Characterizing the developmental transcriptome of the oriental fruit fly, Bactrocera dorsalis (Diptera: Tephritidae) through comparative genomic analysis with Drosophila melanogaster utilizing modENCODE datasets.</title>
        <authorList>
            <person name="Geib S.M."/>
            <person name="Calla B."/>
            <person name="Hall B."/>
            <person name="Hou S."/>
            <person name="Manoukis N.C."/>
        </authorList>
    </citation>
    <scope>NUCLEOTIDE SEQUENCE</scope>
    <source>
        <strain evidence="1">Punador</strain>
    </source>
</reference>
<proteinExistence type="predicted"/>